<dbReference type="InterPro" id="IPR004360">
    <property type="entry name" value="Glyas_Fos-R_dOase_dom"/>
</dbReference>
<dbReference type="PATRIC" id="fig|989403.3.peg.2189"/>
<protein>
    <submittedName>
        <fullName evidence="2">Glyoxalase-like domain protein</fullName>
    </submittedName>
</protein>
<dbReference type="AlphaFoldDB" id="A0A165YWH2"/>
<evidence type="ECO:0000313" key="2">
    <source>
        <dbReference type="EMBL" id="KZL19297.1"/>
    </source>
</evidence>
<feature type="domain" description="VOC" evidence="1">
    <location>
        <begin position="2"/>
        <end position="124"/>
    </location>
</feature>
<evidence type="ECO:0000313" key="3">
    <source>
        <dbReference type="Proteomes" id="UP000076577"/>
    </source>
</evidence>
<keyword evidence="3" id="KW-1185">Reference proteome</keyword>
<dbReference type="EMBL" id="LMCB01000015">
    <property type="protein sequence ID" value="KZL19297.1"/>
    <property type="molecule type" value="Genomic_DNA"/>
</dbReference>
<dbReference type="PANTHER" id="PTHR34109">
    <property type="entry name" value="BNAUNNG04460D PROTEIN-RELATED"/>
    <property type="match status" value="1"/>
</dbReference>
<gene>
    <name evidence="2" type="ORF">PsAD2_02048</name>
</gene>
<dbReference type="PROSITE" id="PS51819">
    <property type="entry name" value="VOC"/>
    <property type="match status" value="1"/>
</dbReference>
<proteinExistence type="predicted"/>
<name>A0A165YWH2_9HYPH</name>
<sequence length="129" mass="14080">MHLKYVILYVESPRETIDFYCKAFGIKPGLITEEGAYGEVKTGETTLSFSSFKLMENLGKNPSQADASNPCFEIAFQTEDVAGDLAKALAAGAELVQEVKEEPWGQTTSYVKDMNGFLIEICSPVTTPA</sequence>
<dbReference type="InterPro" id="IPR029068">
    <property type="entry name" value="Glyas_Bleomycin-R_OHBP_Dase"/>
</dbReference>
<comment type="caution">
    <text evidence="2">The sequence shown here is derived from an EMBL/GenBank/DDBJ whole genome shotgun (WGS) entry which is preliminary data.</text>
</comment>
<dbReference type="OrthoDB" id="9798430at2"/>
<dbReference type="Proteomes" id="UP000076577">
    <property type="component" value="Unassembled WGS sequence"/>
</dbReference>
<evidence type="ECO:0000259" key="1">
    <source>
        <dbReference type="PROSITE" id="PS51819"/>
    </source>
</evidence>
<dbReference type="InterPro" id="IPR037523">
    <property type="entry name" value="VOC_core"/>
</dbReference>
<dbReference type="Pfam" id="PF00903">
    <property type="entry name" value="Glyoxalase"/>
    <property type="match status" value="1"/>
</dbReference>
<dbReference type="STRING" id="989403.SAMN05421798_102659"/>
<organism evidence="2 3">
    <name type="scientific">Pseudovibrio axinellae</name>
    <dbReference type="NCBI Taxonomy" id="989403"/>
    <lineage>
        <taxon>Bacteria</taxon>
        <taxon>Pseudomonadati</taxon>
        <taxon>Pseudomonadota</taxon>
        <taxon>Alphaproteobacteria</taxon>
        <taxon>Hyphomicrobiales</taxon>
        <taxon>Stappiaceae</taxon>
        <taxon>Pseudovibrio</taxon>
    </lineage>
</organism>
<dbReference type="CDD" id="cd07264">
    <property type="entry name" value="VOC_like"/>
    <property type="match status" value="1"/>
</dbReference>
<reference evidence="2 3" key="1">
    <citation type="journal article" date="2016" name="Front. Microbiol.">
        <title>Comparative Genomic Analysis Reveals a Diverse Repertoire of Genes Involved in Prokaryote-Eukaryote Interactions within the Pseudovibrio Genus.</title>
        <authorList>
            <person name="Romano S."/>
            <person name="Fernandez-Guerra A."/>
            <person name="Reen F.J."/>
            <person name="Glockner F.O."/>
            <person name="Crowley S.P."/>
            <person name="O'Sullivan O."/>
            <person name="Cotter P.D."/>
            <person name="Adams C."/>
            <person name="Dobson A.D."/>
            <person name="O'Gara F."/>
        </authorList>
    </citation>
    <scope>NUCLEOTIDE SEQUENCE [LARGE SCALE GENOMIC DNA]</scope>
    <source>
        <strain evidence="2 3">Ad2</strain>
    </source>
</reference>
<accession>A0A165YWH2</accession>
<dbReference type="RefSeq" id="WP_068005499.1">
    <property type="nucleotide sequence ID" value="NZ_FOFM01000002.1"/>
</dbReference>
<dbReference type="Gene3D" id="3.10.180.10">
    <property type="entry name" value="2,3-Dihydroxybiphenyl 1,2-Dioxygenase, domain 1"/>
    <property type="match status" value="1"/>
</dbReference>
<dbReference type="SUPFAM" id="SSF54593">
    <property type="entry name" value="Glyoxalase/Bleomycin resistance protein/Dihydroxybiphenyl dioxygenase"/>
    <property type="match status" value="1"/>
</dbReference>